<comment type="caution">
    <text evidence="4">The sequence shown here is derived from an EMBL/GenBank/DDBJ whole genome shotgun (WGS) entry which is preliminary data.</text>
</comment>
<accession>A0AB34JAY0</accession>
<protein>
    <submittedName>
        <fullName evidence="4">Uncharacterized protein</fullName>
    </submittedName>
</protein>
<keyword evidence="5" id="KW-1185">Reference proteome</keyword>
<organism evidence="4 5">
    <name type="scientific">Prymnesium parvum</name>
    <name type="common">Toxic golden alga</name>
    <dbReference type="NCBI Taxonomy" id="97485"/>
    <lineage>
        <taxon>Eukaryota</taxon>
        <taxon>Haptista</taxon>
        <taxon>Haptophyta</taxon>
        <taxon>Prymnesiophyceae</taxon>
        <taxon>Prymnesiales</taxon>
        <taxon>Prymnesiaceae</taxon>
        <taxon>Prymnesium</taxon>
    </lineage>
</organism>
<gene>
    <name evidence="4" type="ORF">AB1Y20_002456</name>
</gene>
<dbReference type="AlphaFoldDB" id="A0AB34JAY0"/>
<dbReference type="EMBL" id="JBGBPQ010000011">
    <property type="protein sequence ID" value="KAL1515841.1"/>
    <property type="molecule type" value="Genomic_DNA"/>
</dbReference>
<comment type="similarity">
    <text evidence="1">Belongs to the taxilin family.</text>
</comment>
<proteinExistence type="inferred from homology"/>
<feature type="region of interest" description="Disordered" evidence="3">
    <location>
        <begin position="312"/>
        <end position="346"/>
    </location>
</feature>
<evidence type="ECO:0000313" key="5">
    <source>
        <dbReference type="Proteomes" id="UP001515480"/>
    </source>
</evidence>
<dbReference type="GO" id="GO:0019905">
    <property type="term" value="F:syntaxin binding"/>
    <property type="evidence" value="ECO:0007669"/>
    <property type="project" value="InterPro"/>
</dbReference>
<evidence type="ECO:0000313" key="4">
    <source>
        <dbReference type="EMBL" id="KAL1515841.1"/>
    </source>
</evidence>
<dbReference type="InterPro" id="IPR026183">
    <property type="entry name" value="Taxilin_fam"/>
</dbReference>
<evidence type="ECO:0000256" key="2">
    <source>
        <dbReference type="SAM" id="Coils"/>
    </source>
</evidence>
<feature type="compositionally biased region" description="Polar residues" evidence="3">
    <location>
        <begin position="318"/>
        <end position="346"/>
    </location>
</feature>
<evidence type="ECO:0000256" key="1">
    <source>
        <dbReference type="ARBA" id="ARBA00009550"/>
    </source>
</evidence>
<keyword evidence="2" id="KW-0175">Coiled coil</keyword>
<dbReference type="Proteomes" id="UP001515480">
    <property type="component" value="Unassembled WGS sequence"/>
</dbReference>
<name>A0AB34JAY0_PRYPA</name>
<feature type="coiled-coil region" evidence="2">
    <location>
        <begin position="176"/>
        <end position="245"/>
    </location>
</feature>
<evidence type="ECO:0000256" key="3">
    <source>
        <dbReference type="SAM" id="MobiDB-lite"/>
    </source>
</evidence>
<sequence>MPRVDQASKRAASKRRSALADALKLSGEQQERALRKLHHELSALLAKATATRGGEASAAAAAAARAEGAEAEARKERATDERLRTLLAQLQQRQQVVISQREALLHAEERERHELSEYFKQRIEEVNEGLNAQGSERVENLGENERLHAALVSLANDYERREKAHAAHLVEAAAVHAALEAEMEKVRASLDALEEERAALLEREAGYFASDQQMKEVLEGYAQEFEKVQVELKETNKRYSEHSAELTQSSARLREGERTHQTLKTLKAGQSKVIKPLRALIKERETELARVSAQCDKLSVVRDQLRSELGLEPDGCCSTANASEGGETSTLMQGQSSSGNEGTAAG</sequence>
<dbReference type="Pfam" id="PF09728">
    <property type="entry name" value="Taxilin"/>
    <property type="match status" value="1"/>
</dbReference>
<reference evidence="4 5" key="1">
    <citation type="journal article" date="2024" name="Science">
        <title>Giant polyketide synthase enzymes in the biosynthesis of giant marine polyether toxins.</title>
        <authorList>
            <person name="Fallon T.R."/>
            <person name="Shende V.V."/>
            <person name="Wierzbicki I.H."/>
            <person name="Pendleton A.L."/>
            <person name="Watervoot N.F."/>
            <person name="Auber R.P."/>
            <person name="Gonzalez D.J."/>
            <person name="Wisecaver J.H."/>
            <person name="Moore B.S."/>
        </authorList>
    </citation>
    <scope>NUCLEOTIDE SEQUENCE [LARGE SCALE GENOMIC DNA]</scope>
    <source>
        <strain evidence="4 5">12B1</strain>
    </source>
</reference>